<dbReference type="InterPro" id="IPR006980">
    <property type="entry name" value="NH3_CH4_mOase_C"/>
</dbReference>
<dbReference type="AlphaFoldDB" id="A0A977IBW0"/>
<protein>
    <submittedName>
        <fullName evidence="2">Ammonia monooxygenase</fullName>
    </submittedName>
</protein>
<organism evidence="2">
    <name type="scientific">Nitrososphaera viennensis</name>
    <dbReference type="NCBI Taxonomy" id="1034015"/>
    <lineage>
        <taxon>Archaea</taxon>
        <taxon>Nitrososphaerota</taxon>
        <taxon>Nitrososphaeria</taxon>
        <taxon>Nitrososphaerales</taxon>
        <taxon>Nitrososphaeraceae</taxon>
        <taxon>Nitrososphaera</taxon>
    </lineage>
</organism>
<sequence>MSVKCISLLVDFATQVIRITIFYKWRGTKMAQMPALIPKEVEIQRLKKIYIFVICLGSIAASVEVDNFVDGSLHQTAIRDSAFTPAHWWLYSHFVALPIGWGMVAMYDRRVPVLRGPGNSMNTGLKITIIGYLATMFTIGVNELWHFWFVEEIFSVPNHWMFNMGVVVAFMGALAYVVRVYARLVELGAETPAKNPYVAELYKLALEGKLYSRSIP</sequence>
<keyword evidence="2" id="KW-0503">Monooxygenase</keyword>
<keyword evidence="1" id="KW-1133">Transmembrane helix</keyword>
<dbReference type="GO" id="GO:0004497">
    <property type="term" value="F:monooxygenase activity"/>
    <property type="evidence" value="ECO:0007669"/>
    <property type="project" value="UniProtKB-KW"/>
</dbReference>
<gene>
    <name evidence="2" type="ORF">NWT39_09460</name>
</gene>
<dbReference type="GeneID" id="74947166"/>
<proteinExistence type="predicted"/>
<accession>A0A977IBW0</accession>
<dbReference type="EMBL" id="CP103305">
    <property type="protein sequence ID" value="UVS68124.1"/>
    <property type="molecule type" value="Genomic_DNA"/>
</dbReference>
<feature type="transmembrane region" description="Helical" evidence="1">
    <location>
        <begin position="49"/>
        <end position="68"/>
    </location>
</feature>
<evidence type="ECO:0000313" key="2">
    <source>
        <dbReference type="EMBL" id="UVS68124.1"/>
    </source>
</evidence>
<dbReference type="Pfam" id="PF04896">
    <property type="entry name" value="AmoC"/>
    <property type="match status" value="1"/>
</dbReference>
<dbReference type="CDD" id="cd22188">
    <property type="entry name" value="arch-AMO_C-like"/>
    <property type="match status" value="1"/>
</dbReference>
<evidence type="ECO:0000256" key="1">
    <source>
        <dbReference type="SAM" id="Phobius"/>
    </source>
</evidence>
<feature type="transmembrane region" description="Helical" evidence="1">
    <location>
        <begin position="160"/>
        <end position="178"/>
    </location>
</feature>
<keyword evidence="1" id="KW-0472">Membrane</keyword>
<dbReference type="RefSeq" id="WP_075055000.1">
    <property type="nucleotide sequence ID" value="NZ_CP103305.1"/>
</dbReference>
<reference evidence="2" key="1">
    <citation type="submission" date="2022-08" db="EMBL/GenBank/DDBJ databases">
        <title>Dynamic responses of ammonia-oxidizing microbial communities induced by reactive oxygen species (ROS) in fluctuating redox aquifers.</title>
        <authorList>
            <person name="Wang P."/>
            <person name="Wang H."/>
        </authorList>
    </citation>
    <scope>NUCLEOTIDE SEQUENCE</scope>
    <source>
        <strain evidence="2">PLX03</strain>
    </source>
</reference>
<feature type="transmembrane region" description="Helical" evidence="1">
    <location>
        <begin position="88"/>
        <end position="107"/>
    </location>
</feature>
<dbReference type="Gene3D" id="1.20.1050.50">
    <property type="entry name" value="Particulate methane monooxygenase subunit c2. Chain: C"/>
    <property type="match status" value="1"/>
</dbReference>
<feature type="transmembrane region" description="Helical" evidence="1">
    <location>
        <begin position="127"/>
        <end position="148"/>
    </location>
</feature>
<dbReference type="InterPro" id="IPR023349">
    <property type="entry name" value="NH3_CH4_mOase_C_sf"/>
</dbReference>
<keyword evidence="1" id="KW-0812">Transmembrane</keyword>
<name>A0A977IBW0_9ARCH</name>
<dbReference type="Proteomes" id="UP001059771">
    <property type="component" value="Chromosome"/>
</dbReference>
<keyword evidence="2" id="KW-0560">Oxidoreductase</keyword>